<dbReference type="PANTHER" id="PTHR21349">
    <property type="entry name" value="50S RIBOSOMAL PROTEIN L21"/>
    <property type="match status" value="1"/>
</dbReference>
<dbReference type="GO" id="GO:1990904">
    <property type="term" value="C:ribonucleoprotein complex"/>
    <property type="evidence" value="ECO:0007669"/>
    <property type="project" value="UniProtKB-KW"/>
</dbReference>
<keyword evidence="4 6" id="KW-0689">Ribosomal protein</keyword>
<reference evidence="8 9" key="1">
    <citation type="submission" date="2016-10" db="EMBL/GenBank/DDBJ databases">
        <authorList>
            <person name="de Groot N.N."/>
        </authorList>
    </citation>
    <scope>NUCLEOTIDE SEQUENCE [LARGE SCALE GENOMIC DNA]</scope>
    <source>
        <strain evidence="8 9">DSM 12130</strain>
    </source>
</reference>
<dbReference type="SUPFAM" id="SSF141091">
    <property type="entry name" value="L21p-like"/>
    <property type="match status" value="1"/>
</dbReference>
<dbReference type="GO" id="GO:0003735">
    <property type="term" value="F:structural constituent of ribosome"/>
    <property type="evidence" value="ECO:0007669"/>
    <property type="project" value="InterPro"/>
</dbReference>
<evidence type="ECO:0000256" key="3">
    <source>
        <dbReference type="ARBA" id="ARBA00022884"/>
    </source>
</evidence>
<evidence type="ECO:0000313" key="8">
    <source>
        <dbReference type="EMBL" id="SDP03928.1"/>
    </source>
</evidence>
<dbReference type="NCBIfam" id="TIGR00061">
    <property type="entry name" value="L21"/>
    <property type="match status" value="1"/>
</dbReference>
<accession>A0A1H0PGZ3</accession>
<dbReference type="AlphaFoldDB" id="A0A1H0PGZ3"/>
<keyword evidence="5 6" id="KW-0687">Ribonucleoprotein</keyword>
<gene>
    <name evidence="6" type="primary">rplU</name>
    <name evidence="8" type="ORF">SAMN05660330_01656</name>
</gene>
<dbReference type="GO" id="GO:0005737">
    <property type="term" value="C:cytoplasm"/>
    <property type="evidence" value="ECO:0007669"/>
    <property type="project" value="UniProtKB-ARBA"/>
</dbReference>
<comment type="function">
    <text evidence="6 7">This protein binds to 23S rRNA in the presence of protein L20.</text>
</comment>
<evidence type="ECO:0000256" key="7">
    <source>
        <dbReference type="RuleBase" id="RU000562"/>
    </source>
</evidence>
<name>A0A1H0PGZ3_9BACT</name>
<dbReference type="InterPro" id="IPR036164">
    <property type="entry name" value="bL21-like_sf"/>
</dbReference>
<evidence type="ECO:0000256" key="1">
    <source>
        <dbReference type="ARBA" id="ARBA00008563"/>
    </source>
</evidence>
<dbReference type="Proteomes" id="UP000199073">
    <property type="component" value="Unassembled WGS sequence"/>
</dbReference>
<comment type="subunit">
    <text evidence="6">Part of the 50S ribosomal subunit. Contacts protein L20.</text>
</comment>
<keyword evidence="2 6" id="KW-0699">rRNA-binding</keyword>
<dbReference type="GO" id="GO:0006412">
    <property type="term" value="P:translation"/>
    <property type="evidence" value="ECO:0007669"/>
    <property type="project" value="UniProtKB-UniRule"/>
</dbReference>
<evidence type="ECO:0000256" key="2">
    <source>
        <dbReference type="ARBA" id="ARBA00022730"/>
    </source>
</evidence>
<dbReference type="PANTHER" id="PTHR21349:SF0">
    <property type="entry name" value="LARGE RIBOSOMAL SUBUNIT PROTEIN BL21M"/>
    <property type="match status" value="1"/>
</dbReference>
<dbReference type="EMBL" id="FNJI01000009">
    <property type="protein sequence ID" value="SDP03928.1"/>
    <property type="molecule type" value="Genomic_DNA"/>
</dbReference>
<dbReference type="PROSITE" id="PS01169">
    <property type="entry name" value="RIBOSOMAL_L21"/>
    <property type="match status" value="1"/>
</dbReference>
<evidence type="ECO:0000256" key="6">
    <source>
        <dbReference type="HAMAP-Rule" id="MF_01363"/>
    </source>
</evidence>
<evidence type="ECO:0000256" key="5">
    <source>
        <dbReference type="ARBA" id="ARBA00023274"/>
    </source>
</evidence>
<organism evidence="8 9">
    <name type="scientific">Desulforhopalus singaporensis</name>
    <dbReference type="NCBI Taxonomy" id="91360"/>
    <lineage>
        <taxon>Bacteria</taxon>
        <taxon>Pseudomonadati</taxon>
        <taxon>Thermodesulfobacteriota</taxon>
        <taxon>Desulfobulbia</taxon>
        <taxon>Desulfobulbales</taxon>
        <taxon>Desulfocapsaceae</taxon>
        <taxon>Desulforhopalus</taxon>
    </lineage>
</organism>
<dbReference type="InterPro" id="IPR018258">
    <property type="entry name" value="Ribosomal_bL21_CS"/>
</dbReference>
<dbReference type="GO" id="GO:0019843">
    <property type="term" value="F:rRNA binding"/>
    <property type="evidence" value="ECO:0007669"/>
    <property type="project" value="UniProtKB-UniRule"/>
</dbReference>
<proteinExistence type="inferred from homology"/>
<protein>
    <recommendedName>
        <fullName evidence="6">Large ribosomal subunit protein bL21</fullName>
    </recommendedName>
</protein>
<dbReference type="InterPro" id="IPR028909">
    <property type="entry name" value="bL21-like"/>
</dbReference>
<evidence type="ECO:0000256" key="4">
    <source>
        <dbReference type="ARBA" id="ARBA00022980"/>
    </source>
</evidence>
<comment type="similarity">
    <text evidence="1 6 7">Belongs to the bacterial ribosomal protein bL21 family.</text>
</comment>
<dbReference type="STRING" id="91360.SAMN05660330_01656"/>
<dbReference type="HAMAP" id="MF_01363">
    <property type="entry name" value="Ribosomal_bL21"/>
    <property type="match status" value="1"/>
</dbReference>
<dbReference type="Pfam" id="PF00829">
    <property type="entry name" value="Ribosomal_L21p"/>
    <property type="match status" value="1"/>
</dbReference>
<dbReference type="InterPro" id="IPR001787">
    <property type="entry name" value="Ribosomal_bL21"/>
</dbReference>
<evidence type="ECO:0000313" key="9">
    <source>
        <dbReference type="Proteomes" id="UP000199073"/>
    </source>
</evidence>
<keyword evidence="3 6" id="KW-0694">RNA-binding</keyword>
<sequence>MYAIIRTGGKQYQVACGDQVRVEKLEGNVGDSVDLDDVLMVVDGDEVKIGQPVLDNAKVTAKIAEQGKGKKVIVFKKKRRKGYRLKRGHRQAYTALKIEEISA</sequence>
<keyword evidence="9" id="KW-1185">Reference proteome</keyword>
<dbReference type="RefSeq" id="WP_092221694.1">
    <property type="nucleotide sequence ID" value="NZ_FNJI01000009.1"/>
</dbReference>
<dbReference type="GO" id="GO:0005840">
    <property type="term" value="C:ribosome"/>
    <property type="evidence" value="ECO:0007669"/>
    <property type="project" value="UniProtKB-KW"/>
</dbReference>